<evidence type="ECO:0000313" key="2">
    <source>
        <dbReference type="Proteomes" id="UP000199052"/>
    </source>
</evidence>
<gene>
    <name evidence="1" type="ORF">SAMN05421678_114120</name>
</gene>
<name>A0A1I2YIP9_9ACTN</name>
<accession>A0A1I2YIP9</accession>
<dbReference type="AlphaFoldDB" id="A0A1I2YIP9"/>
<reference evidence="1 2" key="1">
    <citation type="submission" date="2016-10" db="EMBL/GenBank/DDBJ databases">
        <authorList>
            <person name="de Groot N.N."/>
        </authorList>
    </citation>
    <scope>NUCLEOTIDE SEQUENCE [LARGE SCALE GENOMIC DNA]</scope>
    <source>
        <strain evidence="1 2">CPCC 202808</strain>
    </source>
</reference>
<sequence>MEQTCRFWHAERVVLRPLFGLAAVDREVAVRLAEREKWRGDQLAKLLGRLAAEKDAEVAIDPVSVLAGVVAVTSFPMYDALGVLADDPARAAGLVEHLVISLTG</sequence>
<organism evidence="1 2">
    <name type="scientific">Actinopolymorpha cephalotaxi</name>
    <dbReference type="NCBI Taxonomy" id="504797"/>
    <lineage>
        <taxon>Bacteria</taxon>
        <taxon>Bacillati</taxon>
        <taxon>Actinomycetota</taxon>
        <taxon>Actinomycetes</taxon>
        <taxon>Propionibacteriales</taxon>
        <taxon>Actinopolymorphaceae</taxon>
        <taxon>Actinopolymorpha</taxon>
    </lineage>
</organism>
<proteinExistence type="predicted"/>
<protein>
    <recommendedName>
        <fullName evidence="3">Tetracyclin repressor-like C-terminal domain-containing protein</fullName>
    </recommendedName>
</protein>
<dbReference type="Proteomes" id="UP000199052">
    <property type="component" value="Unassembled WGS sequence"/>
</dbReference>
<dbReference type="EMBL" id="FOOI01000014">
    <property type="protein sequence ID" value="SFH25553.1"/>
    <property type="molecule type" value="Genomic_DNA"/>
</dbReference>
<dbReference type="STRING" id="504797.SAMN05421678_114120"/>
<evidence type="ECO:0008006" key="3">
    <source>
        <dbReference type="Google" id="ProtNLM"/>
    </source>
</evidence>
<evidence type="ECO:0000313" key="1">
    <source>
        <dbReference type="EMBL" id="SFH25553.1"/>
    </source>
</evidence>